<dbReference type="PANTHER" id="PTHR46268">
    <property type="entry name" value="STRESS RESPONSE PROTEIN NHAX"/>
    <property type="match status" value="1"/>
</dbReference>
<keyword evidence="4" id="KW-1185">Reference proteome</keyword>
<dbReference type="EMBL" id="CP035485">
    <property type="protein sequence ID" value="QDI92620.1"/>
    <property type="molecule type" value="Genomic_DNA"/>
</dbReference>
<evidence type="ECO:0000259" key="2">
    <source>
        <dbReference type="Pfam" id="PF00582"/>
    </source>
</evidence>
<evidence type="ECO:0000313" key="4">
    <source>
        <dbReference type="Proteomes" id="UP000319756"/>
    </source>
</evidence>
<protein>
    <submittedName>
        <fullName evidence="3">Universal stress protein</fullName>
    </submittedName>
</protein>
<gene>
    <name evidence="3" type="ORF">EPH95_16725</name>
</gene>
<dbReference type="SUPFAM" id="SSF52402">
    <property type="entry name" value="Adenine nucleotide alpha hydrolases-like"/>
    <property type="match status" value="1"/>
</dbReference>
<dbReference type="CDD" id="cd00293">
    <property type="entry name" value="USP-like"/>
    <property type="match status" value="1"/>
</dbReference>
<dbReference type="PANTHER" id="PTHR46268:SF6">
    <property type="entry name" value="UNIVERSAL STRESS PROTEIN UP12"/>
    <property type="match status" value="1"/>
</dbReference>
<feature type="domain" description="UspA" evidence="2">
    <location>
        <begin position="7"/>
        <end position="146"/>
    </location>
</feature>
<accession>A0A514LL77</accession>
<organism evidence="3 4">
    <name type="scientific">Salicibibacter halophilus</name>
    <dbReference type="NCBI Taxonomy" id="2502791"/>
    <lineage>
        <taxon>Bacteria</taxon>
        <taxon>Bacillati</taxon>
        <taxon>Bacillota</taxon>
        <taxon>Bacilli</taxon>
        <taxon>Bacillales</taxon>
        <taxon>Bacillaceae</taxon>
        <taxon>Salicibibacter</taxon>
    </lineage>
</organism>
<dbReference type="InterPro" id="IPR006016">
    <property type="entry name" value="UspA"/>
</dbReference>
<name>A0A514LL77_9BACI</name>
<dbReference type="InterPro" id="IPR014729">
    <property type="entry name" value="Rossmann-like_a/b/a_fold"/>
</dbReference>
<comment type="similarity">
    <text evidence="1">Belongs to the universal stress protein A family.</text>
</comment>
<evidence type="ECO:0000313" key="3">
    <source>
        <dbReference type="EMBL" id="QDI92620.1"/>
    </source>
</evidence>
<proteinExistence type="inferred from homology"/>
<dbReference type="Pfam" id="PF00582">
    <property type="entry name" value="Usp"/>
    <property type="match status" value="1"/>
</dbReference>
<evidence type="ECO:0000256" key="1">
    <source>
        <dbReference type="ARBA" id="ARBA00008791"/>
    </source>
</evidence>
<reference evidence="4" key="1">
    <citation type="submission" date="2019-01" db="EMBL/GenBank/DDBJ databases">
        <title>Genomic analysis of Salicibibacter sp. NKC3-5.</title>
        <authorList>
            <person name="Oh Y.J."/>
        </authorList>
    </citation>
    <scope>NUCLEOTIDE SEQUENCE [LARGE SCALE GENOMIC DNA]</scope>
    <source>
        <strain evidence="4">NKC3-5</strain>
    </source>
</reference>
<dbReference type="Gene3D" id="3.40.50.620">
    <property type="entry name" value="HUPs"/>
    <property type="match status" value="1"/>
</dbReference>
<dbReference type="KEGG" id="sale:EPH95_16725"/>
<dbReference type="AlphaFoldDB" id="A0A514LL77"/>
<sequence length="155" mass="16899">MSLSDSKNILVCVDAEQFLSNDTFNQACATALKQDAKLFITTIVDPKPYAPMSRFDSKIVERAGQQASETLQMYKQKAEKKGISDPETILDVGTPQVRITRHIAPNYNIDLIIAGETVGKRAERVLTGSISKGIAKRAACEVNIVKSTGEVVTKV</sequence>
<dbReference type="Proteomes" id="UP000319756">
    <property type="component" value="Chromosome"/>
</dbReference>